<dbReference type="OrthoDB" id="1525151at2"/>
<sequence>MEVHVNNKLYAVQPGTTIAALLQFIQISAQKGIAVAINNQVIPKAAWENQSLTAADNITIIRATQGG</sequence>
<dbReference type="Gene3D" id="3.10.20.30">
    <property type="match status" value="1"/>
</dbReference>
<dbReference type="InterPro" id="IPR010035">
    <property type="entry name" value="Thi_S"/>
</dbReference>
<dbReference type="STRING" id="29529.SAMN04488122_0781"/>
<dbReference type="PANTHER" id="PTHR34472:SF1">
    <property type="entry name" value="SULFUR CARRIER PROTEIN THIS"/>
    <property type="match status" value="1"/>
</dbReference>
<dbReference type="Proteomes" id="UP000199310">
    <property type="component" value="Unassembled WGS sequence"/>
</dbReference>
<dbReference type="NCBIfam" id="TIGR01683">
    <property type="entry name" value="thiS"/>
    <property type="match status" value="1"/>
</dbReference>
<dbReference type="InterPro" id="IPR016155">
    <property type="entry name" value="Mopterin_synth/thiamin_S_b"/>
</dbReference>
<dbReference type="AlphaFoldDB" id="A0A1I0PGY6"/>
<evidence type="ECO:0000313" key="2">
    <source>
        <dbReference type="Proteomes" id="UP000199310"/>
    </source>
</evidence>
<proteinExistence type="predicted"/>
<dbReference type="InterPro" id="IPR003749">
    <property type="entry name" value="ThiS/MoaD-like"/>
</dbReference>
<dbReference type="EMBL" id="FOJG01000001">
    <property type="protein sequence ID" value="SEW13703.1"/>
    <property type="molecule type" value="Genomic_DNA"/>
</dbReference>
<dbReference type="RefSeq" id="WP_089890828.1">
    <property type="nucleotide sequence ID" value="NZ_FOJG01000001.1"/>
</dbReference>
<dbReference type="SUPFAM" id="SSF54285">
    <property type="entry name" value="MoaD/ThiS"/>
    <property type="match status" value="1"/>
</dbReference>
<name>A0A1I0PGY6_9BACT</name>
<reference evidence="2" key="1">
    <citation type="submission" date="2016-10" db="EMBL/GenBank/DDBJ databases">
        <authorList>
            <person name="Varghese N."/>
            <person name="Submissions S."/>
        </authorList>
    </citation>
    <scope>NUCLEOTIDE SEQUENCE [LARGE SCALE GENOMIC DNA]</scope>
    <source>
        <strain evidence="2">DSM 3695</strain>
    </source>
</reference>
<dbReference type="InterPro" id="IPR012675">
    <property type="entry name" value="Beta-grasp_dom_sf"/>
</dbReference>
<dbReference type="PANTHER" id="PTHR34472">
    <property type="entry name" value="SULFUR CARRIER PROTEIN THIS"/>
    <property type="match status" value="1"/>
</dbReference>
<accession>A0A1I0PGY6</accession>
<keyword evidence="2" id="KW-1185">Reference proteome</keyword>
<organism evidence="1 2">
    <name type="scientific">Chitinophaga arvensicola</name>
    <dbReference type="NCBI Taxonomy" id="29529"/>
    <lineage>
        <taxon>Bacteria</taxon>
        <taxon>Pseudomonadati</taxon>
        <taxon>Bacteroidota</taxon>
        <taxon>Chitinophagia</taxon>
        <taxon>Chitinophagales</taxon>
        <taxon>Chitinophagaceae</taxon>
        <taxon>Chitinophaga</taxon>
    </lineage>
</organism>
<dbReference type="Pfam" id="PF02597">
    <property type="entry name" value="ThiS"/>
    <property type="match status" value="1"/>
</dbReference>
<dbReference type="CDD" id="cd00565">
    <property type="entry name" value="Ubl_ThiS"/>
    <property type="match status" value="1"/>
</dbReference>
<gene>
    <name evidence="1" type="ORF">SAMN04488122_0781</name>
</gene>
<protein>
    <submittedName>
        <fullName evidence="1">Sulfur carrier protein ThiS</fullName>
    </submittedName>
</protein>
<evidence type="ECO:0000313" key="1">
    <source>
        <dbReference type="EMBL" id="SEW13703.1"/>
    </source>
</evidence>